<evidence type="ECO:0000313" key="4">
    <source>
        <dbReference type="Proteomes" id="UP000242432"/>
    </source>
</evidence>
<dbReference type="GO" id="GO:0030246">
    <property type="term" value="F:carbohydrate binding"/>
    <property type="evidence" value="ECO:0007669"/>
    <property type="project" value="TreeGrafter"/>
</dbReference>
<sequence>MKIIRYISLVILSALILCTAGTVQAKTVVAIAHTHEESHPDHQGFLAFKDYVEKKAGDRYEVQIYANNASGSNEDVIDLIKSGTIQFMAISTANLEPHNKKYAVFSLPYLFSSEEIYEKFITDPAIIEELAEENDKDGFTPLAAFTAGTRSFYAKTPIKSVKDLEGKRFRIQSGKTNKDLMYYFGANDITISFGEVYKALKNNIVDGAENNELALVDQKHGEFCKYYTYDRHQMCPDMLVGSSLFLYSIPEEDFDMFKKAAIEAQKVEFGRWKKSIEDAKKKAKEMGVTFIDVDVHEFQEKVKPIYEDVLKNNPQIKSLYEKARAFDKKYAK</sequence>
<feature type="signal peptide" evidence="2">
    <location>
        <begin position="1"/>
        <end position="25"/>
    </location>
</feature>
<keyword evidence="1 2" id="KW-0732">Signal</keyword>
<feature type="chain" id="PRO_5012233657" evidence="2">
    <location>
        <begin position="26"/>
        <end position="332"/>
    </location>
</feature>
<dbReference type="NCBIfam" id="NF037995">
    <property type="entry name" value="TRAP_S1"/>
    <property type="match status" value="1"/>
</dbReference>
<proteinExistence type="predicted"/>
<evidence type="ECO:0000256" key="1">
    <source>
        <dbReference type="ARBA" id="ARBA00022729"/>
    </source>
</evidence>
<protein>
    <submittedName>
        <fullName evidence="3">Tripartite ATP-independent transporter solute receptor, DctP family</fullName>
    </submittedName>
</protein>
<dbReference type="Proteomes" id="UP000242432">
    <property type="component" value="Unassembled WGS sequence"/>
</dbReference>
<dbReference type="InterPro" id="IPR038404">
    <property type="entry name" value="TRAP_DctP_sf"/>
</dbReference>
<dbReference type="SUPFAM" id="SSF53850">
    <property type="entry name" value="Periplasmic binding protein-like II"/>
    <property type="match status" value="1"/>
</dbReference>
<evidence type="ECO:0000313" key="3">
    <source>
        <dbReference type="EMBL" id="SKA56781.1"/>
    </source>
</evidence>
<keyword evidence="4" id="KW-1185">Reference proteome</keyword>
<dbReference type="EMBL" id="FUXX01000001">
    <property type="protein sequence ID" value="SKA56781.1"/>
    <property type="molecule type" value="Genomic_DNA"/>
</dbReference>
<dbReference type="InterPro" id="IPR018389">
    <property type="entry name" value="DctP_fam"/>
</dbReference>
<dbReference type="PANTHER" id="PTHR33376:SF2">
    <property type="entry name" value="DICARBOXYLATE-BINDING PERIPLASMIC PROTEIN"/>
    <property type="match status" value="1"/>
</dbReference>
<dbReference type="Pfam" id="PF03480">
    <property type="entry name" value="DctP"/>
    <property type="match status" value="1"/>
</dbReference>
<dbReference type="GO" id="GO:0055085">
    <property type="term" value="P:transmembrane transport"/>
    <property type="evidence" value="ECO:0007669"/>
    <property type="project" value="InterPro"/>
</dbReference>
<dbReference type="Gene3D" id="3.40.190.170">
    <property type="entry name" value="Bacterial extracellular solute-binding protein, family 7"/>
    <property type="match status" value="1"/>
</dbReference>
<evidence type="ECO:0000256" key="2">
    <source>
        <dbReference type="SAM" id="SignalP"/>
    </source>
</evidence>
<keyword evidence="3" id="KW-0675">Receptor</keyword>
<dbReference type="PANTHER" id="PTHR33376">
    <property type="match status" value="1"/>
</dbReference>
<dbReference type="AlphaFoldDB" id="A0A1T4UWJ2"/>
<reference evidence="4" key="1">
    <citation type="submission" date="2017-02" db="EMBL/GenBank/DDBJ databases">
        <authorList>
            <person name="Varghese N."/>
            <person name="Submissions S."/>
        </authorList>
    </citation>
    <scope>NUCLEOTIDE SEQUENCE [LARGE SCALE GENOMIC DNA]</scope>
    <source>
        <strain evidence="4">DSM 3072</strain>
    </source>
</reference>
<accession>A0A1T4UWJ2</accession>
<organism evidence="3 4">
    <name type="scientific">Succinivibrio dextrinosolvens DSM 3072</name>
    <dbReference type="NCBI Taxonomy" id="1123324"/>
    <lineage>
        <taxon>Bacteria</taxon>
        <taxon>Pseudomonadati</taxon>
        <taxon>Pseudomonadota</taxon>
        <taxon>Gammaproteobacteria</taxon>
        <taxon>Aeromonadales</taxon>
        <taxon>Succinivibrionaceae</taxon>
        <taxon>Succinivibrio</taxon>
    </lineage>
</organism>
<name>A0A1T4UWJ2_9GAMM</name>
<gene>
    <name evidence="3" type="ORF">SAMN02745213_00078</name>
</gene>
<dbReference type="RefSeq" id="WP_078927750.1">
    <property type="nucleotide sequence ID" value="NZ_FUXX01000001.1"/>
</dbReference>